<dbReference type="SUPFAM" id="SSF52833">
    <property type="entry name" value="Thioredoxin-like"/>
    <property type="match status" value="1"/>
</dbReference>
<dbReference type="InterPro" id="IPR040079">
    <property type="entry name" value="Glutathione_S-Trfase"/>
</dbReference>
<dbReference type="InterPro" id="IPR004045">
    <property type="entry name" value="Glutathione_S-Trfase_N"/>
</dbReference>
<evidence type="ECO:0000313" key="3">
    <source>
        <dbReference type="EMBL" id="MBB4014325.1"/>
    </source>
</evidence>
<dbReference type="SFLD" id="SFLDS00019">
    <property type="entry name" value="Glutathione_Transferase_(cytos"/>
    <property type="match status" value="1"/>
</dbReference>
<dbReference type="InterPro" id="IPR036249">
    <property type="entry name" value="Thioredoxin-like_sf"/>
</dbReference>
<dbReference type="PROSITE" id="PS50404">
    <property type="entry name" value="GST_NTER"/>
    <property type="match status" value="1"/>
</dbReference>
<dbReference type="RefSeq" id="WP_183636226.1">
    <property type="nucleotide sequence ID" value="NZ_BAABLE010000005.1"/>
</dbReference>
<gene>
    <name evidence="3" type="ORF">GGR36_003671</name>
</gene>
<dbReference type="GO" id="GO:0016740">
    <property type="term" value="F:transferase activity"/>
    <property type="evidence" value="ECO:0007669"/>
    <property type="project" value="UniProtKB-KW"/>
</dbReference>
<dbReference type="PANTHER" id="PTHR44051">
    <property type="entry name" value="GLUTATHIONE S-TRANSFERASE-RELATED"/>
    <property type="match status" value="1"/>
</dbReference>
<dbReference type="CDD" id="cd00570">
    <property type="entry name" value="GST_N_family"/>
    <property type="match status" value="1"/>
</dbReference>
<evidence type="ECO:0000313" key="4">
    <source>
        <dbReference type="Proteomes" id="UP000561045"/>
    </source>
</evidence>
<dbReference type="Gene3D" id="3.40.30.10">
    <property type="entry name" value="Glutaredoxin"/>
    <property type="match status" value="1"/>
</dbReference>
<protein>
    <submittedName>
        <fullName evidence="3">Glutathione S-transferase</fullName>
    </submittedName>
</protein>
<comment type="caution">
    <text evidence="3">The sequence shown here is derived from an EMBL/GenBank/DDBJ whole genome shotgun (WGS) entry which is preliminary data.</text>
</comment>
<sequence>MKLIGMLDSPYVRRVAISARLMGVPLEHESVSVFRHMDRFAAINPLIKAPTLVCDDGGILMDSTLILDHIEAQASAERRLMPADNPARQRALYRVGVALVAMEKAVQWYYEIALRPEDKRWDDWIARISGQLQRAFGLLETELPAEGWFGGSTPDAADVACAVAWRFVQFVLPGQLSGAALPKLAAHAARAETLPEFVAYPIE</sequence>
<keyword evidence="4" id="KW-1185">Reference proteome</keyword>
<dbReference type="Proteomes" id="UP000561045">
    <property type="component" value="Unassembled WGS sequence"/>
</dbReference>
<name>A0A840BM83_9RHOO</name>
<dbReference type="EMBL" id="JACIET010000002">
    <property type="protein sequence ID" value="MBB4014325.1"/>
    <property type="molecule type" value="Genomic_DNA"/>
</dbReference>
<organism evidence="3 4">
    <name type="scientific">Niveibacterium umoris</name>
    <dbReference type="NCBI Taxonomy" id="1193620"/>
    <lineage>
        <taxon>Bacteria</taxon>
        <taxon>Pseudomonadati</taxon>
        <taxon>Pseudomonadota</taxon>
        <taxon>Betaproteobacteria</taxon>
        <taxon>Rhodocyclales</taxon>
        <taxon>Rhodocyclaceae</taxon>
        <taxon>Niveibacterium</taxon>
    </lineage>
</organism>
<proteinExistence type="predicted"/>
<feature type="domain" description="GST C-terminal" evidence="2">
    <location>
        <begin position="84"/>
        <end position="203"/>
    </location>
</feature>
<evidence type="ECO:0000259" key="2">
    <source>
        <dbReference type="PROSITE" id="PS50405"/>
    </source>
</evidence>
<dbReference type="Pfam" id="PF13410">
    <property type="entry name" value="GST_C_2"/>
    <property type="match status" value="1"/>
</dbReference>
<feature type="domain" description="GST N-terminal" evidence="1">
    <location>
        <begin position="1"/>
        <end position="78"/>
    </location>
</feature>
<keyword evidence="3" id="KW-0808">Transferase</keyword>
<reference evidence="3 4" key="1">
    <citation type="submission" date="2020-08" db="EMBL/GenBank/DDBJ databases">
        <title>Genomic Encyclopedia of Type Strains, Phase IV (KMG-IV): sequencing the most valuable type-strain genomes for metagenomic binning, comparative biology and taxonomic classification.</title>
        <authorList>
            <person name="Goeker M."/>
        </authorList>
    </citation>
    <scope>NUCLEOTIDE SEQUENCE [LARGE SCALE GENOMIC DNA]</scope>
    <source>
        <strain evidence="3 4">DSM 106739</strain>
    </source>
</reference>
<dbReference type="Pfam" id="PF13417">
    <property type="entry name" value="GST_N_3"/>
    <property type="match status" value="1"/>
</dbReference>
<accession>A0A840BM83</accession>
<evidence type="ECO:0000259" key="1">
    <source>
        <dbReference type="PROSITE" id="PS50404"/>
    </source>
</evidence>
<dbReference type="InterPro" id="IPR010987">
    <property type="entry name" value="Glutathione-S-Trfase_C-like"/>
</dbReference>
<dbReference type="InterPro" id="IPR036282">
    <property type="entry name" value="Glutathione-S-Trfase_C_sf"/>
</dbReference>
<dbReference type="SUPFAM" id="SSF47616">
    <property type="entry name" value="GST C-terminal domain-like"/>
    <property type="match status" value="1"/>
</dbReference>
<dbReference type="PANTHER" id="PTHR44051:SF8">
    <property type="entry name" value="GLUTATHIONE S-TRANSFERASE GSTA"/>
    <property type="match status" value="1"/>
</dbReference>
<dbReference type="PROSITE" id="PS50405">
    <property type="entry name" value="GST_CTER"/>
    <property type="match status" value="1"/>
</dbReference>
<dbReference type="AlphaFoldDB" id="A0A840BM83"/>
<dbReference type="Gene3D" id="1.20.1050.10">
    <property type="match status" value="1"/>
</dbReference>